<evidence type="ECO:0000256" key="5">
    <source>
        <dbReference type="ARBA" id="ARBA00012693"/>
    </source>
</evidence>
<reference evidence="10 11" key="1">
    <citation type="journal article" date="2014" name="Proc. Natl. Acad. Sci. U.S.A.">
        <title>Functional characterization of flavobacteria rhodopsins reveals a unique class of light-driven chloride pump in bacteria.</title>
        <authorList>
            <person name="Yoshizawa S."/>
            <person name="Kumagai Y."/>
            <person name="Kim H."/>
            <person name="Ogura Y."/>
            <person name="Hayashi T."/>
            <person name="Iwasaki W."/>
            <person name="DeLong E.F."/>
            <person name="Kogure K."/>
        </authorList>
    </citation>
    <scope>NUCLEOTIDE SEQUENCE [LARGE SCALE GENOMIC DNA]</scope>
    <source>
        <strain evidence="10 11">S1-08</strain>
    </source>
</reference>
<dbReference type="GO" id="GO:0005737">
    <property type="term" value="C:cytoplasm"/>
    <property type="evidence" value="ECO:0007669"/>
    <property type="project" value="UniProtKB-SubCell"/>
</dbReference>
<comment type="pathway">
    <text evidence="2">Bacterial outer membrane biogenesis; lipopolysaccharide biosynthesis.</text>
</comment>
<keyword evidence="6" id="KW-0963">Cytoplasm</keyword>
<evidence type="ECO:0000313" key="11">
    <source>
        <dbReference type="Proteomes" id="UP000031760"/>
    </source>
</evidence>
<evidence type="ECO:0000256" key="1">
    <source>
        <dbReference type="ARBA" id="ARBA00004496"/>
    </source>
</evidence>
<keyword evidence="7" id="KW-0808">Transferase</keyword>
<organism evidence="10 11">
    <name type="scientific">Nonlabens marinus S1-08</name>
    <dbReference type="NCBI Taxonomy" id="1454201"/>
    <lineage>
        <taxon>Bacteria</taxon>
        <taxon>Pseudomonadati</taxon>
        <taxon>Bacteroidota</taxon>
        <taxon>Flavobacteriia</taxon>
        <taxon>Flavobacteriales</taxon>
        <taxon>Flavobacteriaceae</taxon>
        <taxon>Nonlabens</taxon>
    </lineage>
</organism>
<dbReference type="InterPro" id="IPR013785">
    <property type="entry name" value="Aldolase_TIM"/>
</dbReference>
<dbReference type="KEGG" id="nmf:NMS_0174"/>
<dbReference type="AlphaFoldDB" id="W8VU20"/>
<evidence type="ECO:0000256" key="6">
    <source>
        <dbReference type="ARBA" id="ARBA00022490"/>
    </source>
</evidence>
<evidence type="ECO:0000259" key="9">
    <source>
        <dbReference type="Pfam" id="PF00793"/>
    </source>
</evidence>
<comment type="subcellular location">
    <subcellularLocation>
        <location evidence="1">Cytoplasm</location>
    </subcellularLocation>
</comment>
<dbReference type="GO" id="GO:0009103">
    <property type="term" value="P:lipopolysaccharide biosynthetic process"/>
    <property type="evidence" value="ECO:0007669"/>
    <property type="project" value="UniProtKB-UniPathway"/>
</dbReference>
<dbReference type="EMBL" id="AP014548">
    <property type="protein sequence ID" value="BAO54183.1"/>
    <property type="molecule type" value="Genomic_DNA"/>
</dbReference>
<feature type="domain" description="DAHP synthetase I/KDSA" evidence="9">
    <location>
        <begin position="15"/>
        <end position="269"/>
    </location>
</feature>
<dbReference type="Pfam" id="PF00793">
    <property type="entry name" value="DAHP_synth_1"/>
    <property type="match status" value="1"/>
</dbReference>
<evidence type="ECO:0000256" key="3">
    <source>
        <dbReference type="ARBA" id="ARBA00004845"/>
    </source>
</evidence>
<name>W8VU20_9FLAO</name>
<keyword evidence="11" id="KW-1185">Reference proteome</keyword>
<dbReference type="STRING" id="1454201.NMS_0174"/>
<dbReference type="RefSeq" id="WP_041494925.1">
    <property type="nucleotide sequence ID" value="NZ_AP014548.1"/>
</dbReference>
<evidence type="ECO:0000256" key="7">
    <source>
        <dbReference type="ARBA" id="ARBA00022679"/>
    </source>
</evidence>
<dbReference type="Gene3D" id="3.20.20.70">
    <property type="entry name" value="Aldolase class I"/>
    <property type="match status" value="1"/>
</dbReference>
<dbReference type="GO" id="GO:0008676">
    <property type="term" value="F:3-deoxy-8-phosphooctulonate synthase activity"/>
    <property type="evidence" value="ECO:0007669"/>
    <property type="project" value="UniProtKB-EC"/>
</dbReference>
<dbReference type="HOGENOM" id="CLU_036666_0_0_10"/>
<dbReference type="NCBIfam" id="NF003543">
    <property type="entry name" value="PRK05198.1"/>
    <property type="match status" value="1"/>
</dbReference>
<dbReference type="NCBIfam" id="TIGR01362">
    <property type="entry name" value="KDO8P_synth"/>
    <property type="match status" value="1"/>
</dbReference>
<dbReference type="InterPro" id="IPR006269">
    <property type="entry name" value="KDO8P_synthase"/>
</dbReference>
<proteinExistence type="inferred from homology"/>
<comment type="similarity">
    <text evidence="4">Belongs to the KdsA family.</text>
</comment>
<evidence type="ECO:0000256" key="4">
    <source>
        <dbReference type="ARBA" id="ARBA00010499"/>
    </source>
</evidence>
<comment type="catalytic activity">
    <reaction evidence="8">
        <text>D-arabinose 5-phosphate + phosphoenolpyruvate + H2O = 3-deoxy-alpha-D-manno-2-octulosonate-8-phosphate + phosphate</text>
        <dbReference type="Rhea" id="RHEA:14053"/>
        <dbReference type="ChEBI" id="CHEBI:15377"/>
        <dbReference type="ChEBI" id="CHEBI:43474"/>
        <dbReference type="ChEBI" id="CHEBI:57693"/>
        <dbReference type="ChEBI" id="CHEBI:58702"/>
        <dbReference type="ChEBI" id="CHEBI:85985"/>
        <dbReference type="EC" id="2.5.1.55"/>
    </reaction>
</comment>
<comment type="pathway">
    <text evidence="3">Carbohydrate biosynthesis; 3-deoxy-D-manno-octulosonate biosynthesis; 3-deoxy-D-manno-octulosonate from D-ribulose 5-phosphate: step 2/3.</text>
</comment>
<dbReference type="OrthoDB" id="9776934at2"/>
<dbReference type="SUPFAM" id="SSF51569">
    <property type="entry name" value="Aldolase"/>
    <property type="match status" value="1"/>
</dbReference>
<dbReference type="UniPathway" id="UPA00357">
    <property type="reaction ID" value="UER00474"/>
</dbReference>
<gene>
    <name evidence="10" type="ORF">NMS_0174</name>
</gene>
<dbReference type="Proteomes" id="UP000031760">
    <property type="component" value="Chromosome"/>
</dbReference>
<protein>
    <recommendedName>
        <fullName evidence="5">3-deoxy-8-phosphooctulonate synthase</fullName>
        <ecNumber evidence="5">2.5.1.55</ecNumber>
    </recommendedName>
</protein>
<evidence type="ECO:0000256" key="8">
    <source>
        <dbReference type="ARBA" id="ARBA00049112"/>
    </source>
</evidence>
<accession>W8VU20</accession>
<evidence type="ECO:0000313" key="10">
    <source>
        <dbReference type="EMBL" id="BAO54183.1"/>
    </source>
</evidence>
<dbReference type="UniPathway" id="UPA00030"/>
<dbReference type="EC" id="2.5.1.55" evidence="5"/>
<dbReference type="PANTHER" id="PTHR21057">
    <property type="entry name" value="PHOSPHO-2-DEHYDRO-3-DEOXYHEPTONATE ALDOLASE"/>
    <property type="match status" value="1"/>
</dbReference>
<evidence type="ECO:0000256" key="2">
    <source>
        <dbReference type="ARBA" id="ARBA00004756"/>
    </source>
</evidence>
<dbReference type="InterPro" id="IPR006218">
    <property type="entry name" value="DAHP1/KDSA"/>
</dbReference>
<sequence>MQLKNIPQLKHIDANNFFLLSGPCAIEGEEMALRIAEKVVSITDKLQIPYIFKGSFKKANRSRIDSFTGIGDEKALKILRKVSETFNIPTVTDIHEVSDAAMAAEYVDVLQIPAFLVRQTDLVVAAAETGKVVNLKKGQFMSPESMKHAALKVTDSGNEQVMITDRGTMFGYQDMIVDFRGIPTMRQYAPTVLDVTHSLQQPNQSSGVTGGRPDMIETIARAGIVNNVDGLFIETHFDPSNAKSDGANMLDLQYLEGLMTRLVEIRKTINSFE</sequence>